<dbReference type="SUPFAM" id="SSF82866">
    <property type="entry name" value="Multidrug efflux transporter AcrB transmembrane domain"/>
    <property type="match status" value="2"/>
</dbReference>
<gene>
    <name evidence="9" type="ORF">C5748_20465</name>
</gene>
<feature type="transmembrane region" description="Helical" evidence="8">
    <location>
        <begin position="921"/>
        <end position="941"/>
    </location>
</feature>
<evidence type="ECO:0000256" key="2">
    <source>
        <dbReference type="ARBA" id="ARBA00022448"/>
    </source>
</evidence>
<dbReference type="FunFam" id="1.20.1640.10:FF:000001">
    <property type="entry name" value="Efflux pump membrane transporter"/>
    <property type="match status" value="1"/>
</dbReference>
<feature type="transmembrane region" description="Helical" evidence="8">
    <location>
        <begin position="472"/>
        <end position="495"/>
    </location>
</feature>
<evidence type="ECO:0000256" key="1">
    <source>
        <dbReference type="ARBA" id="ARBA00004429"/>
    </source>
</evidence>
<accession>A0A2S9IME5</accession>
<dbReference type="EMBL" id="PVBR01000018">
    <property type="protein sequence ID" value="PRD41652.1"/>
    <property type="molecule type" value="Genomic_DNA"/>
</dbReference>
<dbReference type="AlphaFoldDB" id="A0A2S9IME5"/>
<keyword evidence="4" id="KW-0997">Cell inner membrane</keyword>
<dbReference type="InterPro" id="IPR027463">
    <property type="entry name" value="AcrB_DN_DC_subdom"/>
</dbReference>
<dbReference type="PANTHER" id="PTHR32063">
    <property type="match status" value="1"/>
</dbReference>
<keyword evidence="6 8" id="KW-1133">Transmembrane helix</keyword>
<evidence type="ECO:0000256" key="7">
    <source>
        <dbReference type="ARBA" id="ARBA00023136"/>
    </source>
</evidence>
<name>A0A2S9IME5_9HYPH</name>
<protein>
    <submittedName>
        <fullName evidence="9">Multidrug transporter AcrB</fullName>
    </submittedName>
</protein>
<dbReference type="Gene3D" id="3.30.70.1320">
    <property type="entry name" value="Multidrug efflux transporter AcrB pore domain like"/>
    <property type="match status" value="1"/>
</dbReference>
<feature type="transmembrane region" description="Helical" evidence="8">
    <location>
        <begin position="862"/>
        <end position="880"/>
    </location>
</feature>
<comment type="subcellular location">
    <subcellularLocation>
        <location evidence="1">Cell inner membrane</location>
        <topology evidence="1">Multi-pass membrane protein</topology>
    </subcellularLocation>
</comment>
<sequence>MSERSPASSPASSEGGLTALFIRRPVLAFVLNVLIVVAGLAAFTGVSIRELPDVDRPMVTISTSFDGASAETIDRELTQVLENAVARVSGVKSISSTSSFGRSRVTVEFNDGVDLNVAAADMRDAISRVANDLPEDADASRIIKADANADPVVRLAVLSNTMPVQDMTVLVEDEIQDVLAAVPGVADVQVFGDRDKIFRIDIDQAKLASYGLTIADVSNALSTMALDTPAGSLRSNDQSIVVRASATITTPEGFEDIFINGHTKIGDVANVTLGPDIESSAVRANGRSAIGLGIIRQAQSNTLEISKGIRAAVDRLQKTLPQGVELRVTSDDATFINGAIHEVEIALIASVLIVILIIFLFLWDIRATLIPAISLPVALIGTFAAIYLAGFSVNILTLLALVLATGLVVDDAIVVLENIVRRRNLGIGPRAAAVLGTEEVFFAVIATTLTLVAVFVPISFLPGQTGGLFREFGFVLAMAVFLSSIVALTLCPMLASRFLTEAAVHHEDINHSPGMIRRFGGLLARFYRVSLHACLSAPLIVVIVAVLFAAISYGAYGLIRQELTPSEDRAIAFLRLNGPQGISIEFLQSQIDRIEALLQPLHDSGEIESTFAIAGSGGSSNNGFIVLRLAPWGERSRTQQQIMADVQKRLEPVTGIRIFAAQPNSLGIRGAGNGLQFALVGNNYADLQTAAQNVVAAMEKDPRFQQPRLSVEPTQPQLSVDINRERASDLGIDITGLANAVQSVLDGRKIGSVYIGDRSFDVKLVSTTNPINDPTDLENIFMKTGDGRYVPMSSIASVVEKAVPPQLNREQRMRSVAITSGLRPGFALGNAYAAAQEIAAPFLPAGSRIIPLAEAQTLGETSTGLAITFGFAIVIILLVLAAQFESFISALIVMATVPLGLGCAVFAMLMTGTSLNVYSQIGLVLLVGIMAKNGILIVEFADQLRDKGLSVREAIEEAANIRLRPVTMTMICAVLGGVPLVLASGAGAEARIALGWVIVGGLGLATVATLYVTPVAYLLLGRFTKPKAEEHARLQRELEHAARKPAPAE</sequence>
<feature type="transmembrane region" description="Helical" evidence="8">
    <location>
        <begin position="395"/>
        <end position="420"/>
    </location>
</feature>
<evidence type="ECO:0000256" key="8">
    <source>
        <dbReference type="SAM" id="Phobius"/>
    </source>
</evidence>
<feature type="transmembrane region" description="Helical" evidence="8">
    <location>
        <begin position="345"/>
        <end position="362"/>
    </location>
</feature>
<dbReference type="Gene3D" id="1.20.1640.10">
    <property type="entry name" value="Multidrug efflux transporter AcrB transmembrane domain"/>
    <property type="match status" value="2"/>
</dbReference>
<dbReference type="SUPFAM" id="SSF82714">
    <property type="entry name" value="Multidrug efflux transporter AcrB TolC docking domain, DN and DC subdomains"/>
    <property type="match status" value="2"/>
</dbReference>
<evidence type="ECO:0000256" key="3">
    <source>
        <dbReference type="ARBA" id="ARBA00022475"/>
    </source>
</evidence>
<comment type="caution">
    <text evidence="9">The sequence shown here is derived from an EMBL/GenBank/DDBJ whole genome shotgun (WGS) entry which is preliminary data.</text>
</comment>
<keyword evidence="5 8" id="KW-0812">Transmembrane</keyword>
<proteinExistence type="predicted"/>
<dbReference type="Gene3D" id="3.30.70.1430">
    <property type="entry name" value="Multidrug efflux transporter AcrB pore domain"/>
    <property type="match status" value="2"/>
</dbReference>
<keyword evidence="7 8" id="KW-0472">Membrane</keyword>
<dbReference type="Gene3D" id="3.30.2090.10">
    <property type="entry name" value="Multidrug efflux transporter AcrB TolC docking domain, DN and DC subdomains"/>
    <property type="match status" value="2"/>
</dbReference>
<reference evidence="9 10" key="1">
    <citation type="submission" date="2018-02" db="EMBL/GenBank/DDBJ databases">
        <title>The draft genome of Phyllobacterium sp. 1N-3.</title>
        <authorList>
            <person name="Liu L."/>
            <person name="Li L."/>
            <person name="Zhang X."/>
            <person name="Wang T."/>
            <person name="Liang L."/>
        </authorList>
    </citation>
    <scope>NUCLEOTIDE SEQUENCE [LARGE SCALE GENOMIC DNA]</scope>
    <source>
        <strain evidence="9 10">1N-3</strain>
    </source>
</reference>
<dbReference type="GO" id="GO:0005886">
    <property type="term" value="C:plasma membrane"/>
    <property type="evidence" value="ECO:0007669"/>
    <property type="project" value="UniProtKB-SubCell"/>
</dbReference>
<evidence type="ECO:0000256" key="4">
    <source>
        <dbReference type="ARBA" id="ARBA00022519"/>
    </source>
</evidence>
<dbReference type="RefSeq" id="WP_105743790.1">
    <property type="nucleotide sequence ID" value="NZ_PVBR01000018.1"/>
</dbReference>
<feature type="transmembrane region" description="Helical" evidence="8">
    <location>
        <begin position="369"/>
        <end position="389"/>
    </location>
</feature>
<feature type="transmembrane region" description="Helical" evidence="8">
    <location>
        <begin position="26"/>
        <end position="48"/>
    </location>
</feature>
<dbReference type="PRINTS" id="PR00702">
    <property type="entry name" value="ACRIFLAVINRP"/>
</dbReference>
<evidence type="ECO:0000256" key="6">
    <source>
        <dbReference type="ARBA" id="ARBA00022989"/>
    </source>
</evidence>
<organism evidence="9 10">
    <name type="scientific">Phyllobacterium phragmitis</name>
    <dbReference type="NCBI Taxonomy" id="2670329"/>
    <lineage>
        <taxon>Bacteria</taxon>
        <taxon>Pseudomonadati</taxon>
        <taxon>Pseudomonadota</taxon>
        <taxon>Alphaproteobacteria</taxon>
        <taxon>Hyphomicrobiales</taxon>
        <taxon>Phyllobacteriaceae</taxon>
        <taxon>Phyllobacterium</taxon>
    </lineage>
</organism>
<dbReference type="SUPFAM" id="SSF82693">
    <property type="entry name" value="Multidrug efflux transporter AcrB pore domain, PN1, PN2, PC1 and PC2 subdomains"/>
    <property type="match status" value="3"/>
</dbReference>
<feature type="transmembrane region" description="Helical" evidence="8">
    <location>
        <begin position="535"/>
        <end position="559"/>
    </location>
</feature>
<evidence type="ECO:0000313" key="10">
    <source>
        <dbReference type="Proteomes" id="UP000239434"/>
    </source>
</evidence>
<evidence type="ECO:0000256" key="5">
    <source>
        <dbReference type="ARBA" id="ARBA00022692"/>
    </source>
</evidence>
<dbReference type="GO" id="GO:0042910">
    <property type="term" value="F:xenobiotic transmembrane transporter activity"/>
    <property type="evidence" value="ECO:0007669"/>
    <property type="project" value="TreeGrafter"/>
</dbReference>
<evidence type="ECO:0000313" key="9">
    <source>
        <dbReference type="EMBL" id="PRD41652.1"/>
    </source>
</evidence>
<keyword evidence="10" id="KW-1185">Reference proteome</keyword>
<dbReference type="Gene3D" id="3.30.70.1440">
    <property type="entry name" value="Multidrug efflux transporter AcrB pore domain"/>
    <property type="match status" value="1"/>
</dbReference>
<feature type="transmembrane region" description="Helical" evidence="8">
    <location>
        <begin position="961"/>
        <end position="982"/>
    </location>
</feature>
<dbReference type="InterPro" id="IPR001036">
    <property type="entry name" value="Acrflvin-R"/>
</dbReference>
<keyword evidence="3" id="KW-1003">Cell membrane</keyword>
<feature type="transmembrane region" description="Helical" evidence="8">
    <location>
        <begin position="994"/>
        <end position="1020"/>
    </location>
</feature>
<keyword evidence="2" id="KW-0813">Transport</keyword>
<feature type="transmembrane region" description="Helical" evidence="8">
    <location>
        <begin position="887"/>
        <end position="909"/>
    </location>
</feature>
<dbReference type="PANTHER" id="PTHR32063:SF14">
    <property type="entry name" value="BLL4319 PROTEIN"/>
    <property type="match status" value="1"/>
</dbReference>
<dbReference type="Pfam" id="PF00873">
    <property type="entry name" value="ACR_tran"/>
    <property type="match status" value="1"/>
</dbReference>
<dbReference type="Proteomes" id="UP000239434">
    <property type="component" value="Unassembled WGS sequence"/>
</dbReference>
<feature type="transmembrane region" description="Helical" evidence="8">
    <location>
        <begin position="440"/>
        <end position="460"/>
    </location>
</feature>